<gene>
    <name evidence="2" type="ORF">V757_01815</name>
</gene>
<evidence type="ECO:0000313" key="3">
    <source>
        <dbReference type="Proteomes" id="UP000018766"/>
    </source>
</evidence>
<sequence length="88" mass="10106">MVLEGIVKYLTATIILLFSLALGWLVSAKYLEPVILKAFNPETHEKYLDIWFTVFVLIELAILSGYTLYIYRVYMSNKHLTKSSSGRS</sequence>
<feature type="transmembrane region" description="Helical" evidence="1">
    <location>
        <begin position="7"/>
        <end position="30"/>
    </location>
</feature>
<feature type="transmembrane region" description="Helical" evidence="1">
    <location>
        <begin position="50"/>
        <end position="71"/>
    </location>
</feature>
<evidence type="ECO:0000313" key="2">
    <source>
        <dbReference type="EMBL" id="ETD72850.1"/>
    </source>
</evidence>
<reference evidence="2 3" key="1">
    <citation type="submission" date="2013-11" db="EMBL/GenBank/DDBJ databases">
        <title>Genomic analysis of Pelistega sp. HM-7.</title>
        <authorList>
            <person name="Kumbhare S.V."/>
            <person name="Shetty S.A."/>
            <person name="Sharma O."/>
            <person name="Dhotre D.P."/>
        </authorList>
    </citation>
    <scope>NUCLEOTIDE SEQUENCE [LARGE SCALE GENOMIC DNA]</scope>
    <source>
        <strain evidence="2 3">HM-7</strain>
    </source>
</reference>
<evidence type="ECO:0000256" key="1">
    <source>
        <dbReference type="SAM" id="Phobius"/>
    </source>
</evidence>
<dbReference type="EMBL" id="AYSV01000013">
    <property type="protein sequence ID" value="ETD72850.1"/>
    <property type="molecule type" value="Genomic_DNA"/>
</dbReference>
<keyword evidence="3" id="KW-1185">Reference proteome</keyword>
<dbReference type="AlphaFoldDB" id="V8G8V0"/>
<keyword evidence="1" id="KW-0812">Transmembrane</keyword>
<proteinExistence type="predicted"/>
<accession>V8G8V0</accession>
<organism evidence="2 3">
    <name type="scientific">Pelistega indica</name>
    <dbReference type="NCBI Taxonomy" id="1414851"/>
    <lineage>
        <taxon>Bacteria</taxon>
        <taxon>Pseudomonadati</taxon>
        <taxon>Pseudomonadota</taxon>
        <taxon>Betaproteobacteria</taxon>
        <taxon>Burkholderiales</taxon>
        <taxon>Alcaligenaceae</taxon>
        <taxon>Pelistega</taxon>
    </lineage>
</organism>
<comment type="caution">
    <text evidence="2">The sequence shown here is derived from an EMBL/GenBank/DDBJ whole genome shotgun (WGS) entry which is preliminary data.</text>
</comment>
<dbReference type="Proteomes" id="UP000018766">
    <property type="component" value="Unassembled WGS sequence"/>
</dbReference>
<keyword evidence="1" id="KW-0472">Membrane</keyword>
<protein>
    <submittedName>
        <fullName evidence="2">Uncharacterized protein</fullName>
    </submittedName>
</protein>
<name>V8G8V0_9BURK</name>
<keyword evidence="1" id="KW-1133">Transmembrane helix</keyword>